<name>A0A5B0PN84_PUCGR</name>
<sequence length="67" mass="7750">MTKSTRSDAANIYFLIDILLLEESKKDLYMNTEVKMLVLKDLAAKQFAPQTSINYPRIWILRMQGVA</sequence>
<dbReference type="EMBL" id="VSWC01000053">
    <property type="protein sequence ID" value="KAA1102182.1"/>
    <property type="molecule type" value="Genomic_DNA"/>
</dbReference>
<reference evidence="1 3" key="1">
    <citation type="submission" date="2019-05" db="EMBL/GenBank/DDBJ databases">
        <title>Emergence of the Ug99 lineage of the wheat stem rust pathogen through somatic hybridization.</title>
        <authorList>
            <person name="Li F."/>
            <person name="Upadhyaya N.M."/>
            <person name="Sperschneider J."/>
            <person name="Matny O."/>
            <person name="Nguyen-Phuc H."/>
            <person name="Mago R."/>
            <person name="Raley C."/>
            <person name="Miller M.E."/>
            <person name="Silverstein K.A.T."/>
            <person name="Henningsen E."/>
            <person name="Hirsch C.D."/>
            <person name="Visser B."/>
            <person name="Pretorius Z.A."/>
            <person name="Steffenson B.J."/>
            <person name="Schwessinger B."/>
            <person name="Dodds P.N."/>
            <person name="Figueroa M."/>
        </authorList>
    </citation>
    <scope>NUCLEOTIDE SEQUENCE [LARGE SCALE GENOMIC DNA]</scope>
    <source>
        <strain evidence="1">21-0</strain>
    </source>
</reference>
<evidence type="ECO:0000313" key="2">
    <source>
        <dbReference type="EMBL" id="KAA1102182.1"/>
    </source>
</evidence>
<dbReference type="AlphaFoldDB" id="A0A5B0PN84"/>
<gene>
    <name evidence="1" type="ORF">PGT21_036555</name>
    <name evidence="2" type="ORF">PGT21_036594</name>
</gene>
<comment type="caution">
    <text evidence="1">The sequence shown here is derived from an EMBL/GenBank/DDBJ whole genome shotgun (WGS) entry which is preliminary data.</text>
</comment>
<evidence type="ECO:0000313" key="1">
    <source>
        <dbReference type="EMBL" id="KAA1102172.1"/>
    </source>
</evidence>
<dbReference type="EMBL" id="VSWC01000053">
    <property type="protein sequence ID" value="KAA1102172.1"/>
    <property type="molecule type" value="Genomic_DNA"/>
</dbReference>
<protein>
    <submittedName>
        <fullName evidence="1">Uncharacterized protein</fullName>
    </submittedName>
</protein>
<dbReference type="Proteomes" id="UP000324748">
    <property type="component" value="Unassembled WGS sequence"/>
</dbReference>
<accession>A0A5B0PN84</accession>
<keyword evidence="3" id="KW-1185">Reference proteome</keyword>
<proteinExistence type="predicted"/>
<organism evidence="1 3">
    <name type="scientific">Puccinia graminis f. sp. tritici</name>
    <dbReference type="NCBI Taxonomy" id="56615"/>
    <lineage>
        <taxon>Eukaryota</taxon>
        <taxon>Fungi</taxon>
        <taxon>Dikarya</taxon>
        <taxon>Basidiomycota</taxon>
        <taxon>Pucciniomycotina</taxon>
        <taxon>Pucciniomycetes</taxon>
        <taxon>Pucciniales</taxon>
        <taxon>Pucciniaceae</taxon>
        <taxon>Puccinia</taxon>
    </lineage>
</organism>
<evidence type="ECO:0000313" key="3">
    <source>
        <dbReference type="Proteomes" id="UP000324748"/>
    </source>
</evidence>